<dbReference type="EMBL" id="MU268553">
    <property type="protein sequence ID" value="KAH7904235.1"/>
    <property type="molecule type" value="Genomic_DNA"/>
</dbReference>
<organism evidence="1 2">
    <name type="scientific">Hygrophoropsis aurantiaca</name>
    <dbReference type="NCBI Taxonomy" id="72124"/>
    <lineage>
        <taxon>Eukaryota</taxon>
        <taxon>Fungi</taxon>
        <taxon>Dikarya</taxon>
        <taxon>Basidiomycota</taxon>
        <taxon>Agaricomycotina</taxon>
        <taxon>Agaricomycetes</taxon>
        <taxon>Agaricomycetidae</taxon>
        <taxon>Boletales</taxon>
        <taxon>Coniophorineae</taxon>
        <taxon>Hygrophoropsidaceae</taxon>
        <taxon>Hygrophoropsis</taxon>
    </lineage>
</organism>
<gene>
    <name evidence="1" type="ORF">BJ138DRAFT_1166924</name>
</gene>
<comment type="caution">
    <text evidence="1">The sequence shown here is derived from an EMBL/GenBank/DDBJ whole genome shotgun (WGS) entry which is preliminary data.</text>
</comment>
<sequence length="510" mass="56197">MSMRIRVSVLHPFPVFKAWIPIENNDNIYTIEHFKNALCLQIAILRDLRVQSPDLNLLMDDFELLGDSPISILRDGDLVCVKKRLPENHVMISRSTSSAPNPLKRKPPPSASSSNSSDSSSSSSTSDDSSSESSTNASSSSESSSEDSESESESESSAFSIPPRTTTATTTGLVKHLTTENVQTGISNQLPASFVPPGYGKQSTRSRNLRRRRKLQYAKESTTQPAPPNTSAANAVALGKKSDNPDSPNTSEVPAEAEPPLMMMAFRNKNKKKGFKQSMTKTLPPKIIFSELGNSHASHEPSTETSIIPGIEFAENVPQSLPRLIPPSERKHLPSNLFVTSVDVEEGVKHTQKKAKKRRQTHDIEQSYDSEYNDTAFLDYGLAQEPEASHFSVPDKTPTDEVQVHVGDENWSSLAKITAKVHLMPDEVVCWKTLAINPFTFTPEMLTVTARVIACNDSKVSVRPLHPASQISFSGIVEEDIEPEDEEYSWEDILTSEWRLAVPGKTPVGR</sequence>
<name>A0ACB7ZT15_9AGAM</name>
<protein>
    <submittedName>
        <fullName evidence="1">Uncharacterized protein</fullName>
    </submittedName>
</protein>
<evidence type="ECO:0000313" key="1">
    <source>
        <dbReference type="EMBL" id="KAH7904235.1"/>
    </source>
</evidence>
<evidence type="ECO:0000313" key="2">
    <source>
        <dbReference type="Proteomes" id="UP000790377"/>
    </source>
</evidence>
<proteinExistence type="predicted"/>
<dbReference type="Proteomes" id="UP000790377">
    <property type="component" value="Unassembled WGS sequence"/>
</dbReference>
<keyword evidence="2" id="KW-1185">Reference proteome</keyword>
<accession>A0ACB7ZT15</accession>
<reference evidence="1" key="1">
    <citation type="journal article" date="2021" name="New Phytol.">
        <title>Evolutionary innovations through gain and loss of genes in the ectomycorrhizal Boletales.</title>
        <authorList>
            <person name="Wu G."/>
            <person name="Miyauchi S."/>
            <person name="Morin E."/>
            <person name="Kuo A."/>
            <person name="Drula E."/>
            <person name="Varga T."/>
            <person name="Kohler A."/>
            <person name="Feng B."/>
            <person name="Cao Y."/>
            <person name="Lipzen A."/>
            <person name="Daum C."/>
            <person name="Hundley H."/>
            <person name="Pangilinan J."/>
            <person name="Johnson J."/>
            <person name="Barry K."/>
            <person name="LaButti K."/>
            <person name="Ng V."/>
            <person name="Ahrendt S."/>
            <person name="Min B."/>
            <person name="Choi I.G."/>
            <person name="Park H."/>
            <person name="Plett J.M."/>
            <person name="Magnuson J."/>
            <person name="Spatafora J.W."/>
            <person name="Nagy L.G."/>
            <person name="Henrissat B."/>
            <person name="Grigoriev I.V."/>
            <person name="Yang Z.L."/>
            <person name="Xu J."/>
            <person name="Martin F.M."/>
        </authorList>
    </citation>
    <scope>NUCLEOTIDE SEQUENCE</scope>
    <source>
        <strain evidence="1">ATCC 28755</strain>
    </source>
</reference>